<protein>
    <recommendedName>
        <fullName evidence="5">Sorbitol dehydrogenase</fullName>
    </recommendedName>
</protein>
<reference evidence="1 4" key="2">
    <citation type="submission" date="2024-06" db="EMBL/GenBank/DDBJ databases">
        <authorList>
            <person name="Steensen K."/>
            <person name="Seneca J."/>
            <person name="Bartlau N."/>
            <person name="Yu A.X."/>
            <person name="Polz M.F."/>
        </authorList>
    </citation>
    <scope>NUCLEOTIDE SEQUENCE [LARGE SCALE GENOMIC DNA]</scope>
    <source>
        <strain evidence="1 4">1F146</strain>
    </source>
</reference>
<comment type="caution">
    <text evidence="2">The sequence shown here is derived from an EMBL/GenBank/DDBJ whole genome shotgun (WGS) entry which is preliminary data.</text>
</comment>
<dbReference type="AlphaFoldDB" id="A0A177Y286"/>
<evidence type="ECO:0000313" key="3">
    <source>
        <dbReference type="Proteomes" id="UP000078406"/>
    </source>
</evidence>
<dbReference type="EMBL" id="LLEI02000021">
    <property type="protein sequence ID" value="OAJ94917.1"/>
    <property type="molecule type" value="Genomic_DNA"/>
</dbReference>
<evidence type="ECO:0000313" key="2">
    <source>
        <dbReference type="EMBL" id="OAJ94917.1"/>
    </source>
</evidence>
<reference evidence="2 3" key="1">
    <citation type="journal article" date="2016" name="Syst. Appl. Microbiol.">
        <title>Vibrio bivalvicida sp. nov., a novel larval pathogen for bivalve molluscs reared in a hatchery.</title>
        <authorList>
            <person name="Dubert J."/>
            <person name="Romalde J.L."/>
            <person name="Prado S."/>
            <person name="Barja J.L."/>
        </authorList>
    </citation>
    <scope>NUCLEOTIDE SEQUENCE [LARGE SCALE GENOMIC DNA]</scope>
    <source>
        <strain evidence="2 3">605</strain>
    </source>
</reference>
<organism evidence="2 3">
    <name type="scientific">Vibrio bivalvicida</name>
    <dbReference type="NCBI Taxonomy" id="1276888"/>
    <lineage>
        <taxon>Bacteria</taxon>
        <taxon>Pseudomonadati</taxon>
        <taxon>Pseudomonadota</taxon>
        <taxon>Gammaproteobacteria</taxon>
        <taxon>Vibrionales</taxon>
        <taxon>Vibrionaceae</taxon>
        <taxon>Vibrio</taxon>
        <taxon>Vibrio oreintalis group</taxon>
    </lineage>
</organism>
<name>A0A177Y286_9VIBR</name>
<evidence type="ECO:0000313" key="4">
    <source>
        <dbReference type="Proteomes" id="UP001569151"/>
    </source>
</evidence>
<dbReference type="Proteomes" id="UP001569151">
    <property type="component" value="Unassembled WGS sequence"/>
</dbReference>
<evidence type="ECO:0008006" key="5">
    <source>
        <dbReference type="Google" id="ProtNLM"/>
    </source>
</evidence>
<dbReference type="Proteomes" id="UP000078406">
    <property type="component" value="Unassembled WGS sequence"/>
</dbReference>
<dbReference type="EMBL" id="JBGOOS010000001">
    <property type="protein sequence ID" value="MEZ8207305.1"/>
    <property type="molecule type" value="Genomic_DNA"/>
</dbReference>
<evidence type="ECO:0000313" key="1">
    <source>
        <dbReference type="EMBL" id="MEZ8207305.1"/>
    </source>
</evidence>
<sequence length="170" mass="19162">MSLTTKQIILFTELSGALTDFNAFTLNGTGQVEDYLHTLQTIAGSDITKHLLETFEKIHQSTNTEADFNDAVRKNILGDPKLGPVARNIIKLWYTGTWYQLPNTWREAYGKSEQDRTFFVSPSSYMEGLLWLAIGANPSGAKGPGYGSWQSPPNINFDNRWAYKPSFNFE</sequence>
<keyword evidence="4" id="KW-1185">Reference proteome</keyword>
<accession>A0A177Y286</accession>
<gene>
    <name evidence="1" type="ORF">ACED39_00760</name>
    <name evidence="2" type="ORF">APB76_06430</name>
</gene>
<proteinExistence type="predicted"/>
<dbReference type="RefSeq" id="WP_054961065.1">
    <property type="nucleotide sequence ID" value="NZ_JBGOOF010000001.1"/>
</dbReference>